<dbReference type="EMBL" id="JANPWB010000013">
    <property type="protein sequence ID" value="KAJ1107012.1"/>
    <property type="molecule type" value="Genomic_DNA"/>
</dbReference>
<evidence type="ECO:0000313" key="2">
    <source>
        <dbReference type="EMBL" id="KAJ1107012.1"/>
    </source>
</evidence>
<evidence type="ECO:0000256" key="1">
    <source>
        <dbReference type="SAM" id="MobiDB-lite"/>
    </source>
</evidence>
<comment type="caution">
    <text evidence="2">The sequence shown here is derived from an EMBL/GenBank/DDBJ whole genome shotgun (WGS) entry which is preliminary data.</text>
</comment>
<reference evidence="2" key="1">
    <citation type="journal article" date="2022" name="bioRxiv">
        <title>Sequencing and chromosome-scale assembly of the giantPleurodeles waltlgenome.</title>
        <authorList>
            <person name="Brown T."/>
            <person name="Elewa A."/>
            <person name="Iarovenko S."/>
            <person name="Subramanian E."/>
            <person name="Araus A.J."/>
            <person name="Petzold A."/>
            <person name="Susuki M."/>
            <person name="Suzuki K.-i.T."/>
            <person name="Hayashi T."/>
            <person name="Toyoda A."/>
            <person name="Oliveira C."/>
            <person name="Osipova E."/>
            <person name="Leigh N.D."/>
            <person name="Simon A."/>
            <person name="Yun M.H."/>
        </authorList>
    </citation>
    <scope>NUCLEOTIDE SEQUENCE</scope>
    <source>
        <strain evidence="2">20211129_DDA</strain>
        <tissue evidence="2">Liver</tissue>
    </source>
</reference>
<evidence type="ECO:0000313" key="3">
    <source>
        <dbReference type="Proteomes" id="UP001066276"/>
    </source>
</evidence>
<feature type="region of interest" description="Disordered" evidence="1">
    <location>
        <begin position="1"/>
        <end position="29"/>
    </location>
</feature>
<proteinExistence type="predicted"/>
<keyword evidence="3" id="KW-1185">Reference proteome</keyword>
<dbReference type="Proteomes" id="UP001066276">
    <property type="component" value="Chromosome 9"/>
</dbReference>
<dbReference type="AlphaFoldDB" id="A0AAV7MXE4"/>
<protein>
    <submittedName>
        <fullName evidence="2">Uncharacterized protein</fullName>
    </submittedName>
</protein>
<organism evidence="2 3">
    <name type="scientific">Pleurodeles waltl</name>
    <name type="common">Iberian ribbed newt</name>
    <dbReference type="NCBI Taxonomy" id="8319"/>
    <lineage>
        <taxon>Eukaryota</taxon>
        <taxon>Metazoa</taxon>
        <taxon>Chordata</taxon>
        <taxon>Craniata</taxon>
        <taxon>Vertebrata</taxon>
        <taxon>Euteleostomi</taxon>
        <taxon>Amphibia</taxon>
        <taxon>Batrachia</taxon>
        <taxon>Caudata</taxon>
        <taxon>Salamandroidea</taxon>
        <taxon>Salamandridae</taxon>
        <taxon>Pleurodelinae</taxon>
        <taxon>Pleurodeles</taxon>
    </lineage>
</organism>
<accession>A0AAV7MXE4</accession>
<name>A0AAV7MXE4_PLEWA</name>
<gene>
    <name evidence="2" type="ORF">NDU88_004409</name>
</gene>
<sequence>MASKGAPQETEKEEMVKEDEETSTTPLTVTPLGALLVVPQEKEKGGEHGGLRHTGSALGRFRFRFLGGVAKRCCRSNCGGGGHTDVRTAVPQTGGKVESSWGCAVVLCRAGVAPNTERSRAYFPSGE</sequence>